<evidence type="ECO:0000313" key="10">
    <source>
        <dbReference type="EMBL" id="TLQ49184.1"/>
    </source>
</evidence>
<comment type="catalytic activity">
    <reaction evidence="7 8">
        <text>CMP + ATP = CDP + ADP</text>
        <dbReference type="Rhea" id="RHEA:11600"/>
        <dbReference type="ChEBI" id="CHEBI:30616"/>
        <dbReference type="ChEBI" id="CHEBI:58069"/>
        <dbReference type="ChEBI" id="CHEBI:60377"/>
        <dbReference type="ChEBI" id="CHEBI:456216"/>
        <dbReference type="EC" id="2.7.4.25"/>
    </reaction>
</comment>
<dbReference type="AlphaFoldDB" id="A0A5R9EJM7"/>
<keyword evidence="2 8" id="KW-0808">Transferase</keyword>
<accession>A0A5R9EJM7</accession>
<dbReference type="Pfam" id="PF02224">
    <property type="entry name" value="Cytidylate_kin"/>
    <property type="match status" value="1"/>
</dbReference>
<organism evidence="10 11">
    <name type="scientific">Ruoffia tabacinasalis</name>
    <dbReference type="NCBI Taxonomy" id="87458"/>
    <lineage>
        <taxon>Bacteria</taxon>
        <taxon>Bacillati</taxon>
        <taxon>Bacillota</taxon>
        <taxon>Bacilli</taxon>
        <taxon>Lactobacillales</taxon>
        <taxon>Aerococcaceae</taxon>
        <taxon>Ruoffia</taxon>
    </lineage>
</organism>
<keyword evidence="5 8" id="KW-0067">ATP-binding</keyword>
<keyword evidence="4 8" id="KW-0418">Kinase</keyword>
<gene>
    <name evidence="8" type="primary">cmk</name>
    <name evidence="10" type="ORF">FEZ33_01990</name>
</gene>
<evidence type="ECO:0000256" key="3">
    <source>
        <dbReference type="ARBA" id="ARBA00022741"/>
    </source>
</evidence>
<evidence type="ECO:0000313" key="11">
    <source>
        <dbReference type="Proteomes" id="UP000306420"/>
    </source>
</evidence>
<dbReference type="InterPro" id="IPR027417">
    <property type="entry name" value="P-loop_NTPase"/>
</dbReference>
<keyword evidence="8" id="KW-0963">Cytoplasm</keyword>
<comment type="caution">
    <text evidence="10">The sequence shown here is derived from an EMBL/GenBank/DDBJ whole genome shotgun (WGS) entry which is preliminary data.</text>
</comment>
<dbReference type="RefSeq" id="WP_138403715.1">
    <property type="nucleotide sequence ID" value="NZ_VBSP01000003.1"/>
</dbReference>
<keyword evidence="3 8" id="KW-0547">Nucleotide-binding</keyword>
<evidence type="ECO:0000256" key="4">
    <source>
        <dbReference type="ARBA" id="ARBA00022777"/>
    </source>
</evidence>
<dbReference type="GO" id="GO:0036431">
    <property type="term" value="F:dCMP kinase activity"/>
    <property type="evidence" value="ECO:0007669"/>
    <property type="project" value="InterPro"/>
</dbReference>
<dbReference type="GO" id="GO:0006220">
    <property type="term" value="P:pyrimidine nucleotide metabolic process"/>
    <property type="evidence" value="ECO:0007669"/>
    <property type="project" value="UniProtKB-UniRule"/>
</dbReference>
<dbReference type="Gene3D" id="3.40.50.300">
    <property type="entry name" value="P-loop containing nucleotide triphosphate hydrolases"/>
    <property type="match status" value="1"/>
</dbReference>
<comment type="catalytic activity">
    <reaction evidence="6 8">
        <text>dCMP + ATP = dCDP + ADP</text>
        <dbReference type="Rhea" id="RHEA:25094"/>
        <dbReference type="ChEBI" id="CHEBI:30616"/>
        <dbReference type="ChEBI" id="CHEBI:57566"/>
        <dbReference type="ChEBI" id="CHEBI:58593"/>
        <dbReference type="ChEBI" id="CHEBI:456216"/>
        <dbReference type="EC" id="2.7.4.25"/>
    </reaction>
</comment>
<protein>
    <recommendedName>
        <fullName evidence="8">Cytidylate kinase</fullName>
        <shortName evidence="8">CK</shortName>
        <ecNumber evidence="8">2.7.4.25</ecNumber>
    </recommendedName>
    <alternativeName>
        <fullName evidence="8">Cytidine monophosphate kinase</fullName>
        <shortName evidence="8">CMP kinase</shortName>
    </alternativeName>
</protein>
<dbReference type="GO" id="GO:0015949">
    <property type="term" value="P:nucleobase-containing small molecule interconversion"/>
    <property type="evidence" value="ECO:0007669"/>
    <property type="project" value="TreeGrafter"/>
</dbReference>
<comment type="subcellular location">
    <subcellularLocation>
        <location evidence="8">Cytoplasm</location>
    </subcellularLocation>
</comment>
<proteinExistence type="inferred from homology"/>
<dbReference type="SUPFAM" id="SSF52540">
    <property type="entry name" value="P-loop containing nucleoside triphosphate hydrolases"/>
    <property type="match status" value="1"/>
</dbReference>
<dbReference type="PANTHER" id="PTHR21299">
    <property type="entry name" value="CYTIDYLATE KINASE/PANTOATE-BETA-ALANINE LIGASE"/>
    <property type="match status" value="1"/>
</dbReference>
<dbReference type="HAMAP" id="MF_00238">
    <property type="entry name" value="Cytidyl_kinase_type1"/>
    <property type="match status" value="1"/>
</dbReference>
<dbReference type="EMBL" id="VBSP01000003">
    <property type="protein sequence ID" value="TLQ49184.1"/>
    <property type="molecule type" value="Genomic_DNA"/>
</dbReference>
<feature type="domain" description="Cytidylate kinase" evidence="9">
    <location>
        <begin position="6"/>
        <end position="221"/>
    </location>
</feature>
<dbReference type="GO" id="GO:0036430">
    <property type="term" value="F:CMP kinase activity"/>
    <property type="evidence" value="ECO:0007669"/>
    <property type="project" value="RHEA"/>
</dbReference>
<evidence type="ECO:0000256" key="6">
    <source>
        <dbReference type="ARBA" id="ARBA00047615"/>
    </source>
</evidence>
<evidence type="ECO:0000256" key="1">
    <source>
        <dbReference type="ARBA" id="ARBA00009427"/>
    </source>
</evidence>
<feature type="binding site" evidence="8">
    <location>
        <begin position="10"/>
        <end position="18"/>
    </location>
    <ligand>
        <name>ATP</name>
        <dbReference type="ChEBI" id="CHEBI:30616"/>
    </ligand>
</feature>
<dbReference type="OrthoDB" id="9807434at2"/>
<dbReference type="PANTHER" id="PTHR21299:SF2">
    <property type="entry name" value="CYTIDYLATE KINASE"/>
    <property type="match status" value="1"/>
</dbReference>
<comment type="similarity">
    <text evidence="1 8">Belongs to the cytidylate kinase family. Type 1 subfamily.</text>
</comment>
<sequence>MSNFQIAIDGPSSSGKSTVAQAIAKKLDIIYIDTGAMYRAVTLAVLQDSIEVSDAERVKKILPTLDLTFKRSDEGIQEMYLNRQNVSREIRSDEVTANVSEISAYPFVREKLVEDQRNMASTHSVVMDGRDIGTVVLPDAEYKFFLNASAKVRAKRRFDENVEKGLSNQTLEEIEKSIIARDHYDSNREHSPLKKADDAIELETDHLSVEQVVNTIIDHIKK</sequence>
<dbReference type="CDD" id="cd02020">
    <property type="entry name" value="CMPK"/>
    <property type="match status" value="1"/>
</dbReference>
<dbReference type="NCBIfam" id="TIGR00017">
    <property type="entry name" value="cmk"/>
    <property type="match status" value="1"/>
</dbReference>
<dbReference type="GO" id="GO:0005829">
    <property type="term" value="C:cytosol"/>
    <property type="evidence" value="ECO:0007669"/>
    <property type="project" value="TreeGrafter"/>
</dbReference>
<evidence type="ECO:0000256" key="2">
    <source>
        <dbReference type="ARBA" id="ARBA00022679"/>
    </source>
</evidence>
<reference evidence="10 11" key="1">
    <citation type="submission" date="2019-05" db="EMBL/GenBank/DDBJ databases">
        <title>The metagenome of a microbial culture collection derived from dairy environment covers the genomic content of the human microbiome.</title>
        <authorList>
            <person name="Roder T."/>
            <person name="Wuthrich D."/>
            <person name="Sattari Z."/>
            <person name="Von Ah U."/>
            <person name="Bar C."/>
            <person name="Ronchi F."/>
            <person name="Macpherson A.J."/>
            <person name="Ganal-Vonarburg S.C."/>
            <person name="Bruggmann R."/>
            <person name="Vergeres G."/>
        </authorList>
    </citation>
    <scope>NUCLEOTIDE SEQUENCE [LARGE SCALE GENOMIC DNA]</scope>
    <source>
        <strain evidence="10 11">FAM 24227</strain>
    </source>
</reference>
<dbReference type="GO" id="GO:0005524">
    <property type="term" value="F:ATP binding"/>
    <property type="evidence" value="ECO:0007669"/>
    <property type="project" value="UniProtKB-UniRule"/>
</dbReference>
<dbReference type="Proteomes" id="UP000306420">
    <property type="component" value="Unassembled WGS sequence"/>
</dbReference>
<dbReference type="EC" id="2.7.4.25" evidence="8"/>
<evidence type="ECO:0000256" key="8">
    <source>
        <dbReference type="HAMAP-Rule" id="MF_00238"/>
    </source>
</evidence>
<evidence type="ECO:0000259" key="9">
    <source>
        <dbReference type="Pfam" id="PF02224"/>
    </source>
</evidence>
<evidence type="ECO:0000256" key="7">
    <source>
        <dbReference type="ARBA" id="ARBA00048478"/>
    </source>
</evidence>
<dbReference type="InterPro" id="IPR003136">
    <property type="entry name" value="Cytidylate_kin"/>
</dbReference>
<evidence type="ECO:0000256" key="5">
    <source>
        <dbReference type="ARBA" id="ARBA00022840"/>
    </source>
</evidence>
<name>A0A5R9EJM7_9LACT</name>
<dbReference type="InterPro" id="IPR011994">
    <property type="entry name" value="Cytidylate_kinase_dom"/>
</dbReference>